<dbReference type="OrthoDB" id="1100833at2759"/>
<feature type="domain" description="Ubiquitin-like protease family profile" evidence="4">
    <location>
        <begin position="2"/>
        <end position="111"/>
    </location>
</feature>
<evidence type="ECO:0000256" key="2">
    <source>
        <dbReference type="ARBA" id="ARBA00022670"/>
    </source>
</evidence>
<dbReference type="Proteomes" id="UP000237105">
    <property type="component" value="Unassembled WGS sequence"/>
</dbReference>
<dbReference type="GO" id="GO:0008234">
    <property type="term" value="F:cysteine-type peptidase activity"/>
    <property type="evidence" value="ECO:0007669"/>
    <property type="project" value="InterPro"/>
</dbReference>
<comment type="similarity">
    <text evidence="1">Belongs to the peptidase C48 family.</text>
</comment>
<dbReference type="SUPFAM" id="SSF54001">
    <property type="entry name" value="Cysteine proteinases"/>
    <property type="match status" value="1"/>
</dbReference>
<dbReference type="Gene3D" id="3.40.395.10">
    <property type="entry name" value="Adenoviral Proteinase, Chain A"/>
    <property type="match status" value="1"/>
</dbReference>
<dbReference type="InterPro" id="IPR038765">
    <property type="entry name" value="Papain-like_cys_pep_sf"/>
</dbReference>
<name>A0A2P5BGP8_PARAD</name>
<sequence length="117" mass="13866">MAVQLDKWKILVFDSNFECVSDDNLQHYVEPFIMMISYLMHQSGKFSKYFHKIPEPFEYIRIPAISQNHQIGDCGIYVIKHIEFHMNGLNLSGVNDDNIGLFRNKIACEIYYRDWDL</sequence>
<dbReference type="InterPro" id="IPR003653">
    <property type="entry name" value="Peptidase_C48_C"/>
</dbReference>
<organism evidence="5 6">
    <name type="scientific">Parasponia andersonii</name>
    <name type="common">Sponia andersonii</name>
    <dbReference type="NCBI Taxonomy" id="3476"/>
    <lineage>
        <taxon>Eukaryota</taxon>
        <taxon>Viridiplantae</taxon>
        <taxon>Streptophyta</taxon>
        <taxon>Embryophyta</taxon>
        <taxon>Tracheophyta</taxon>
        <taxon>Spermatophyta</taxon>
        <taxon>Magnoliopsida</taxon>
        <taxon>eudicotyledons</taxon>
        <taxon>Gunneridae</taxon>
        <taxon>Pentapetalae</taxon>
        <taxon>rosids</taxon>
        <taxon>fabids</taxon>
        <taxon>Rosales</taxon>
        <taxon>Cannabaceae</taxon>
        <taxon>Parasponia</taxon>
    </lineage>
</organism>
<keyword evidence="3" id="KW-0378">Hydrolase</keyword>
<dbReference type="EMBL" id="JXTB01000284">
    <property type="protein sequence ID" value="PON47957.1"/>
    <property type="molecule type" value="Genomic_DNA"/>
</dbReference>
<dbReference type="GO" id="GO:0006508">
    <property type="term" value="P:proteolysis"/>
    <property type="evidence" value="ECO:0007669"/>
    <property type="project" value="UniProtKB-KW"/>
</dbReference>
<dbReference type="Pfam" id="PF02902">
    <property type="entry name" value="Peptidase_C48"/>
    <property type="match status" value="1"/>
</dbReference>
<accession>A0A2P5BGP8</accession>
<evidence type="ECO:0000256" key="1">
    <source>
        <dbReference type="ARBA" id="ARBA00005234"/>
    </source>
</evidence>
<comment type="caution">
    <text evidence="5">The sequence shown here is derived from an EMBL/GenBank/DDBJ whole genome shotgun (WGS) entry which is preliminary data.</text>
</comment>
<dbReference type="AlphaFoldDB" id="A0A2P5BGP8"/>
<proteinExistence type="inferred from homology"/>
<evidence type="ECO:0000259" key="4">
    <source>
        <dbReference type="Pfam" id="PF02902"/>
    </source>
</evidence>
<evidence type="ECO:0000313" key="6">
    <source>
        <dbReference type="Proteomes" id="UP000237105"/>
    </source>
</evidence>
<evidence type="ECO:0000256" key="3">
    <source>
        <dbReference type="ARBA" id="ARBA00022801"/>
    </source>
</evidence>
<protein>
    <submittedName>
        <fullName evidence="5">Ulp1 protease family, C-terminal catalytic domain containing protein</fullName>
    </submittedName>
</protein>
<gene>
    <name evidence="5" type="ORF">PanWU01x14_240460</name>
</gene>
<keyword evidence="6" id="KW-1185">Reference proteome</keyword>
<evidence type="ECO:0000313" key="5">
    <source>
        <dbReference type="EMBL" id="PON47957.1"/>
    </source>
</evidence>
<keyword evidence="2 5" id="KW-0645">Protease</keyword>
<reference evidence="6" key="1">
    <citation type="submission" date="2016-06" db="EMBL/GenBank/DDBJ databases">
        <title>Parallel loss of symbiosis genes in relatives of nitrogen-fixing non-legume Parasponia.</title>
        <authorList>
            <person name="Van Velzen R."/>
            <person name="Holmer R."/>
            <person name="Bu F."/>
            <person name="Rutten L."/>
            <person name="Van Zeijl A."/>
            <person name="Liu W."/>
            <person name="Santuari L."/>
            <person name="Cao Q."/>
            <person name="Sharma T."/>
            <person name="Shen D."/>
            <person name="Roswanjaya Y."/>
            <person name="Wardhani T."/>
            <person name="Kalhor M.S."/>
            <person name="Jansen J."/>
            <person name="Van den Hoogen J."/>
            <person name="Gungor B."/>
            <person name="Hartog M."/>
            <person name="Hontelez J."/>
            <person name="Verver J."/>
            <person name="Yang W.-C."/>
            <person name="Schijlen E."/>
            <person name="Repin R."/>
            <person name="Schilthuizen M."/>
            <person name="Schranz E."/>
            <person name="Heidstra R."/>
            <person name="Miyata K."/>
            <person name="Fedorova E."/>
            <person name="Kohlen W."/>
            <person name="Bisseling T."/>
            <person name="Smit S."/>
            <person name="Geurts R."/>
        </authorList>
    </citation>
    <scope>NUCLEOTIDE SEQUENCE [LARGE SCALE GENOMIC DNA]</scope>
    <source>
        <strain evidence="6">cv. WU1-14</strain>
    </source>
</reference>